<dbReference type="FunFam" id="3.40.50.140:FF:000003">
    <property type="entry name" value="DNA topoisomerase"/>
    <property type="match status" value="1"/>
</dbReference>
<dbReference type="EMBL" id="QZWG01000006">
    <property type="protein sequence ID" value="RZC07712.1"/>
    <property type="molecule type" value="Genomic_DNA"/>
</dbReference>
<gene>
    <name evidence="14" type="ORF">D0Y65_014801</name>
</gene>
<dbReference type="InterPro" id="IPR013497">
    <property type="entry name" value="Topo_IA_cen"/>
</dbReference>
<comment type="catalytic activity">
    <reaction evidence="1 11">
        <text>ATP-independent breakage of single-stranded DNA, followed by passage and rejoining.</text>
        <dbReference type="EC" id="5.6.2.1"/>
    </reaction>
</comment>
<dbReference type="GO" id="GO:0008270">
    <property type="term" value="F:zinc ion binding"/>
    <property type="evidence" value="ECO:0007669"/>
    <property type="project" value="UniProtKB-KW"/>
</dbReference>
<accession>A0A445KA77</accession>
<keyword evidence="4" id="KW-0479">Metal-binding</keyword>
<reference evidence="14 15" key="1">
    <citation type="submission" date="2018-09" db="EMBL/GenBank/DDBJ databases">
        <title>A high-quality reference genome of wild soybean provides a powerful tool to mine soybean genomes.</title>
        <authorList>
            <person name="Xie M."/>
            <person name="Chung C.Y.L."/>
            <person name="Li M.-W."/>
            <person name="Wong F.-L."/>
            <person name="Chan T.-F."/>
            <person name="Lam H.-M."/>
        </authorList>
    </citation>
    <scope>NUCLEOTIDE SEQUENCE [LARGE SCALE GENOMIC DNA]</scope>
    <source>
        <strain evidence="15">cv. W05</strain>
        <tissue evidence="14">Hypocotyl of etiolated seedlings</tissue>
    </source>
</reference>
<dbReference type="PROSITE" id="PS50880">
    <property type="entry name" value="TOPRIM"/>
    <property type="match status" value="1"/>
</dbReference>
<evidence type="ECO:0000313" key="15">
    <source>
        <dbReference type="Proteomes" id="UP000289340"/>
    </source>
</evidence>
<dbReference type="GO" id="GO:0031422">
    <property type="term" value="C:RecQ family helicase-topoisomerase III complex"/>
    <property type="evidence" value="ECO:0007669"/>
    <property type="project" value="TreeGrafter"/>
</dbReference>
<name>A0A445KA77_GLYSO</name>
<dbReference type="InterPro" id="IPR003601">
    <property type="entry name" value="Topo_IA_2"/>
</dbReference>
<comment type="function">
    <text evidence="11">Introduces a single-strand break via transesterification at a target site in duplex DNA. Releases the supercoiling and torsional tension of DNA introduced during the DNA replication and transcription by transiently cleaving and rejoining one strand of the DNA duplex. The scissile phosphodiester is attacked by the catalytic tyrosine of the enzyme, resulting in the formation of a DNA-(5'-phosphotyrosyl)-enzyme intermediate and the expulsion of a 3'-OH DNA strand.</text>
</comment>
<dbReference type="Gene3D" id="1.10.290.10">
    <property type="entry name" value="Topoisomerase I, domain 4"/>
    <property type="match status" value="1"/>
</dbReference>
<dbReference type="EC" id="5.6.2.1" evidence="11"/>
<comment type="similarity">
    <text evidence="3 11">Belongs to the type IA topoisomerase family.</text>
</comment>
<dbReference type="Gene3D" id="1.10.460.10">
    <property type="entry name" value="Topoisomerase I, domain 2"/>
    <property type="match status" value="2"/>
</dbReference>
<dbReference type="SMART" id="SM00436">
    <property type="entry name" value="TOP1Bc"/>
    <property type="match status" value="1"/>
</dbReference>
<evidence type="ECO:0000313" key="14">
    <source>
        <dbReference type="EMBL" id="RZC07712.1"/>
    </source>
</evidence>
<dbReference type="GO" id="GO:0003917">
    <property type="term" value="F:DNA topoisomerase type I (single strand cut, ATP-independent) activity"/>
    <property type="evidence" value="ECO:0007669"/>
    <property type="project" value="UniProtKB-EC"/>
</dbReference>
<evidence type="ECO:0000259" key="13">
    <source>
        <dbReference type="PROSITE" id="PS52039"/>
    </source>
</evidence>
<dbReference type="Pfam" id="PF01131">
    <property type="entry name" value="Topoisom_bac"/>
    <property type="match status" value="2"/>
</dbReference>
<keyword evidence="5" id="KW-0863">Zinc-finger</keyword>
<evidence type="ECO:0000259" key="12">
    <source>
        <dbReference type="PROSITE" id="PS50880"/>
    </source>
</evidence>
<keyword evidence="6" id="KW-0862">Zinc</keyword>
<organism evidence="14 15">
    <name type="scientific">Glycine soja</name>
    <name type="common">Wild soybean</name>
    <dbReference type="NCBI Taxonomy" id="3848"/>
    <lineage>
        <taxon>Eukaryota</taxon>
        <taxon>Viridiplantae</taxon>
        <taxon>Streptophyta</taxon>
        <taxon>Embryophyta</taxon>
        <taxon>Tracheophyta</taxon>
        <taxon>Spermatophyta</taxon>
        <taxon>Magnoliopsida</taxon>
        <taxon>eudicotyledons</taxon>
        <taxon>Gunneridae</taxon>
        <taxon>Pentapetalae</taxon>
        <taxon>rosids</taxon>
        <taxon>fabids</taxon>
        <taxon>Fabales</taxon>
        <taxon>Fabaceae</taxon>
        <taxon>Papilionoideae</taxon>
        <taxon>50 kb inversion clade</taxon>
        <taxon>NPAAA clade</taxon>
        <taxon>indigoferoid/millettioid clade</taxon>
        <taxon>Phaseoleae</taxon>
        <taxon>Glycine</taxon>
        <taxon>Glycine subgen. Soja</taxon>
    </lineage>
</organism>
<evidence type="ECO:0000256" key="9">
    <source>
        <dbReference type="ARBA" id="ARBA00023125"/>
    </source>
</evidence>
<evidence type="ECO:0000256" key="6">
    <source>
        <dbReference type="ARBA" id="ARBA00022833"/>
    </source>
</evidence>
<dbReference type="GO" id="GO:0006310">
    <property type="term" value="P:DNA recombination"/>
    <property type="evidence" value="ECO:0007669"/>
    <property type="project" value="TreeGrafter"/>
</dbReference>
<dbReference type="CDD" id="cd03362">
    <property type="entry name" value="TOPRIM_TopoIA_TopoIII"/>
    <property type="match status" value="1"/>
</dbReference>
<dbReference type="PROSITE" id="PS00396">
    <property type="entry name" value="TOPO_IA_1"/>
    <property type="match status" value="1"/>
</dbReference>
<comment type="caution">
    <text evidence="14">The sequence shown here is derived from an EMBL/GenBank/DDBJ whole genome shotgun (WGS) entry which is preliminary data.</text>
</comment>
<evidence type="ECO:0000256" key="4">
    <source>
        <dbReference type="ARBA" id="ARBA00022723"/>
    </source>
</evidence>
<dbReference type="InterPro" id="IPR013824">
    <property type="entry name" value="Topo_IA_cen_sub1"/>
</dbReference>
<keyword evidence="9 11" id="KW-0238">DNA-binding</keyword>
<dbReference type="Proteomes" id="UP000289340">
    <property type="component" value="Chromosome 6"/>
</dbReference>
<dbReference type="Pfam" id="PF01751">
    <property type="entry name" value="Toprim"/>
    <property type="match status" value="1"/>
</dbReference>
<keyword evidence="10 11" id="KW-0413">Isomerase</keyword>
<dbReference type="SMART" id="SM00437">
    <property type="entry name" value="TOP1Ac"/>
    <property type="match status" value="1"/>
</dbReference>
<dbReference type="PROSITE" id="PS52039">
    <property type="entry name" value="TOPO_IA_2"/>
    <property type="match status" value="1"/>
</dbReference>
<evidence type="ECO:0000256" key="10">
    <source>
        <dbReference type="ARBA" id="ARBA00023235"/>
    </source>
</evidence>
<dbReference type="InterPro" id="IPR023405">
    <property type="entry name" value="Topo_IA_core_domain"/>
</dbReference>
<keyword evidence="7" id="KW-0460">Magnesium</keyword>
<dbReference type="InterPro" id="IPR000380">
    <property type="entry name" value="Topo_IA"/>
</dbReference>
<evidence type="ECO:0000256" key="11">
    <source>
        <dbReference type="RuleBase" id="RU362092"/>
    </source>
</evidence>
<keyword evidence="15" id="KW-1185">Reference proteome</keyword>
<keyword evidence="8 11" id="KW-0799">Topoisomerase</keyword>
<dbReference type="Gene3D" id="3.40.50.140">
    <property type="match status" value="1"/>
</dbReference>
<feature type="domain" description="Topo IA-type catalytic" evidence="13">
    <location>
        <begin position="166"/>
        <end position="776"/>
    </location>
</feature>
<dbReference type="GO" id="GO:0003677">
    <property type="term" value="F:DNA binding"/>
    <property type="evidence" value="ECO:0007669"/>
    <property type="project" value="UniProtKB-KW"/>
</dbReference>
<evidence type="ECO:0000256" key="5">
    <source>
        <dbReference type="ARBA" id="ARBA00022771"/>
    </source>
</evidence>
<dbReference type="PRINTS" id="PR00417">
    <property type="entry name" value="PRTPISMRASEI"/>
</dbReference>
<dbReference type="InterPro" id="IPR023406">
    <property type="entry name" value="Topo_IA_AS"/>
</dbReference>
<evidence type="ECO:0000256" key="3">
    <source>
        <dbReference type="ARBA" id="ARBA00009446"/>
    </source>
</evidence>
<comment type="cofactor">
    <cofactor evidence="2">
        <name>Mg(2+)</name>
        <dbReference type="ChEBI" id="CHEBI:18420"/>
    </cofactor>
</comment>
<dbReference type="SUPFAM" id="SSF56712">
    <property type="entry name" value="Prokaryotic type I DNA topoisomerase"/>
    <property type="match status" value="2"/>
</dbReference>
<dbReference type="FunFam" id="2.70.20.10:FF:000004">
    <property type="entry name" value="DNA topoisomerase"/>
    <property type="match status" value="1"/>
</dbReference>
<dbReference type="InterPro" id="IPR034144">
    <property type="entry name" value="TOPRIM_TopoIII"/>
</dbReference>
<evidence type="ECO:0000256" key="8">
    <source>
        <dbReference type="ARBA" id="ARBA00023029"/>
    </source>
</evidence>
<dbReference type="CDD" id="cd00186">
    <property type="entry name" value="TOP1Ac"/>
    <property type="match status" value="1"/>
</dbReference>
<evidence type="ECO:0000256" key="7">
    <source>
        <dbReference type="ARBA" id="ARBA00022842"/>
    </source>
</evidence>
<sequence length="776" mass="88161">MNVLNVAEKPMVARTVATILSRNQNMRMREGRSRYNKIFEFNYTIRGQPCHMIFTSVTGHLMELEFDDRYRKWHSCDPADLFRAPVHKFVPEDKKDIKRTLEEEARRCQWLILWLDCDVEGENIAYEVIDVCTAVNPHLTIKRAWFSTLIDRDIHNAAQNDLRDPDKRVADAVDVRQEIDLRIGASFTRFQTMLMKDAFIIDTATDDRNRVLSYGPCQFPTLGFVVERFWEIQAHEPEEFWSIICSHESKEGTAEFSWMRGRLFDYTCAVIIYEMCVEEPTATPFYTLHFTGESASFSGQPPLFWWLPSLWPTFWPTNPPSRAPAADLPDAVEGVPLTSGVLSHVFPRCCQEVLQCLPQFSGCNLYVTNIRQQEKPKYPPFPLNTIELQKRASRYFRMSSDHTMKCLLPTNPPILPELDSISTSYLPFQSVLKNPTLMLHSMPPKRRALGLLVSGCFCYNEEKGKIKMRFENTGFREISCALMCNPFDAPNNTFCRCLVACVASFLAALPAMILPLTCDPTPGVSPTSMHPCGSTSPGMVAEELYQAGFISYPRTETDSFSPGTDLHTIVQEQQGHPEWGIYAQRLMDPEAGLWRNPRGGGHDDKAHPPIYPTKFSTGESGWSQDHRKLYELVVRHFLACVSKPALGAETTVEINIAGELFSACGRVILEKNYLDVYRYESWGGSMIPTYTNGQQFNPTKLTLESGVTRPPPLLSEADLLSYMDREEAKIGTDATMQDHIKKMLDRSYATKDSSTRFTPTNLGEALVLGYDDIDMT</sequence>
<protein>
    <recommendedName>
        <fullName evidence="11">DNA topoisomerase</fullName>
        <ecNumber evidence="11">5.6.2.1</ecNumber>
    </recommendedName>
</protein>
<dbReference type="SMART" id="SM00493">
    <property type="entry name" value="TOPRIM"/>
    <property type="match status" value="1"/>
</dbReference>
<evidence type="ECO:0000256" key="1">
    <source>
        <dbReference type="ARBA" id="ARBA00000213"/>
    </source>
</evidence>
<dbReference type="PANTHER" id="PTHR11390:SF21">
    <property type="entry name" value="DNA TOPOISOMERASE 3-ALPHA"/>
    <property type="match status" value="1"/>
</dbReference>
<dbReference type="AlphaFoldDB" id="A0A445KA77"/>
<dbReference type="PANTHER" id="PTHR11390">
    <property type="entry name" value="PROKARYOTIC DNA TOPOISOMERASE"/>
    <property type="match status" value="1"/>
</dbReference>
<dbReference type="InterPro" id="IPR013826">
    <property type="entry name" value="Topo_IA_cen_sub3"/>
</dbReference>
<dbReference type="InterPro" id="IPR006171">
    <property type="entry name" value="TOPRIM_dom"/>
</dbReference>
<evidence type="ECO:0000256" key="2">
    <source>
        <dbReference type="ARBA" id="ARBA00001946"/>
    </source>
</evidence>
<dbReference type="FunFam" id="1.10.290.10:FF:000003">
    <property type="entry name" value="DNA topoisomerase"/>
    <property type="match status" value="1"/>
</dbReference>
<proteinExistence type="inferred from homology"/>
<dbReference type="GO" id="GO:0005634">
    <property type="term" value="C:nucleus"/>
    <property type="evidence" value="ECO:0007669"/>
    <property type="project" value="TreeGrafter"/>
</dbReference>
<dbReference type="GO" id="GO:0006265">
    <property type="term" value="P:DNA topological change"/>
    <property type="evidence" value="ECO:0007669"/>
    <property type="project" value="InterPro"/>
</dbReference>
<feature type="domain" description="Toprim" evidence="12">
    <location>
        <begin position="2"/>
        <end position="150"/>
    </location>
</feature>
<dbReference type="InterPro" id="IPR003602">
    <property type="entry name" value="Topo_IA_DNA-bd_dom"/>
</dbReference>
<dbReference type="GO" id="GO:0006281">
    <property type="term" value="P:DNA repair"/>
    <property type="evidence" value="ECO:0007669"/>
    <property type="project" value="TreeGrafter"/>
</dbReference>